<dbReference type="EMBL" id="CP115965">
    <property type="protein sequence ID" value="WZW98211.1"/>
    <property type="molecule type" value="Genomic_DNA"/>
</dbReference>
<sequence length="248" mass="25163">MRSELLPGSVTLVGGGPGDPDLLTVAAARALGQADVVLIDHLAPDPTAFLRPGARVIEVGKRPRSSDATSQDVINDLLVEHARAGSRVVRLKGGDSFVFGRGGEEWLACARAGVPVEVIPGVTSAVAAPAAVGIPVTHRSLTQGFTVVSGHVAPSDPRSTLDWRALAHAGTTLVILMGVKNLPEITAELRAGGLDAATPAAVVTHAFSARQDVVRAPLAELAEAAAGMAPPSVVVIGDVAALAFSPDA</sequence>
<keyword evidence="8" id="KW-1185">Reference proteome</keyword>
<dbReference type="Proteomes" id="UP001434337">
    <property type="component" value="Chromosome"/>
</dbReference>
<evidence type="ECO:0000313" key="7">
    <source>
        <dbReference type="EMBL" id="WZW98211.1"/>
    </source>
</evidence>
<keyword evidence="5" id="KW-0627">Porphyrin biosynthesis</keyword>
<dbReference type="InterPro" id="IPR035996">
    <property type="entry name" value="4pyrrol_Methylase_sf"/>
</dbReference>
<protein>
    <recommendedName>
        <fullName evidence="1">uroporphyrinogen-III C-methyltransferase</fullName>
        <ecNumber evidence="1">2.1.1.107</ecNumber>
    </recommendedName>
</protein>
<dbReference type="Pfam" id="PF00590">
    <property type="entry name" value="TP_methylase"/>
    <property type="match status" value="1"/>
</dbReference>
<organism evidence="7 8">
    <name type="scientific">Propioniciclava soli</name>
    <dbReference type="NCBI Taxonomy" id="2775081"/>
    <lineage>
        <taxon>Bacteria</taxon>
        <taxon>Bacillati</taxon>
        <taxon>Actinomycetota</taxon>
        <taxon>Actinomycetes</taxon>
        <taxon>Propionibacteriales</taxon>
        <taxon>Propionibacteriaceae</taxon>
        <taxon>Propioniciclava</taxon>
    </lineage>
</organism>
<evidence type="ECO:0000256" key="4">
    <source>
        <dbReference type="ARBA" id="ARBA00022691"/>
    </source>
</evidence>
<dbReference type="InterPro" id="IPR000878">
    <property type="entry name" value="4pyrrol_Mease"/>
</dbReference>
<evidence type="ECO:0000256" key="2">
    <source>
        <dbReference type="ARBA" id="ARBA00022603"/>
    </source>
</evidence>
<dbReference type="InterPro" id="IPR014776">
    <property type="entry name" value="4pyrrole_Mease_sub2"/>
</dbReference>
<dbReference type="NCBIfam" id="NF004790">
    <property type="entry name" value="PRK06136.1"/>
    <property type="match status" value="1"/>
</dbReference>
<keyword evidence="4" id="KW-0949">S-adenosyl-L-methionine</keyword>
<evidence type="ECO:0000256" key="3">
    <source>
        <dbReference type="ARBA" id="ARBA00022679"/>
    </source>
</evidence>
<feature type="domain" description="Tetrapyrrole methylase" evidence="6">
    <location>
        <begin position="10"/>
        <end position="222"/>
    </location>
</feature>
<evidence type="ECO:0000256" key="1">
    <source>
        <dbReference type="ARBA" id="ARBA00012162"/>
    </source>
</evidence>
<dbReference type="SUPFAM" id="SSF53790">
    <property type="entry name" value="Tetrapyrrole methylase"/>
    <property type="match status" value="1"/>
</dbReference>
<dbReference type="GO" id="GO:0032259">
    <property type="term" value="P:methylation"/>
    <property type="evidence" value="ECO:0007669"/>
    <property type="project" value="UniProtKB-KW"/>
</dbReference>
<name>A0ABZ3C6E2_9ACTN</name>
<dbReference type="GO" id="GO:0004851">
    <property type="term" value="F:uroporphyrin-III C-methyltransferase activity"/>
    <property type="evidence" value="ECO:0007669"/>
    <property type="project" value="UniProtKB-EC"/>
</dbReference>
<dbReference type="EC" id="2.1.1.107" evidence="1"/>
<gene>
    <name evidence="7" type="primary">cobA</name>
    <name evidence="7" type="ORF">PCC79_15175</name>
</gene>
<keyword evidence="2 7" id="KW-0489">Methyltransferase</keyword>
<dbReference type="NCBIfam" id="TIGR01469">
    <property type="entry name" value="cobA_cysG_Cterm"/>
    <property type="match status" value="1"/>
</dbReference>
<dbReference type="Gene3D" id="3.30.950.10">
    <property type="entry name" value="Methyltransferase, Cobalt-precorrin-4 Transmethylase, Domain 2"/>
    <property type="match status" value="1"/>
</dbReference>
<dbReference type="InterPro" id="IPR014777">
    <property type="entry name" value="4pyrrole_Mease_sub1"/>
</dbReference>
<dbReference type="InterPro" id="IPR050161">
    <property type="entry name" value="Siro_Cobalamin_biosynth"/>
</dbReference>
<proteinExistence type="predicted"/>
<keyword evidence="3 7" id="KW-0808">Transferase</keyword>
<evidence type="ECO:0000259" key="6">
    <source>
        <dbReference type="Pfam" id="PF00590"/>
    </source>
</evidence>
<reference evidence="7 8" key="1">
    <citation type="journal article" date="2023" name="Environ Microbiome">
        <title>A coral-associated actinobacterium mitigates coral bleaching under heat stress.</title>
        <authorList>
            <person name="Li J."/>
            <person name="Zou Y."/>
            <person name="Li Q."/>
            <person name="Zhang J."/>
            <person name="Bourne D.G."/>
            <person name="Lyu Y."/>
            <person name="Liu C."/>
            <person name="Zhang S."/>
        </authorList>
    </citation>
    <scope>NUCLEOTIDE SEQUENCE [LARGE SCALE GENOMIC DNA]</scope>
    <source>
        <strain evidence="7 8">SCSIO 13291</strain>
    </source>
</reference>
<dbReference type="CDD" id="cd11642">
    <property type="entry name" value="SUMT"/>
    <property type="match status" value="1"/>
</dbReference>
<dbReference type="Gene3D" id="3.40.1010.10">
    <property type="entry name" value="Cobalt-precorrin-4 Transmethylase, Domain 1"/>
    <property type="match status" value="1"/>
</dbReference>
<evidence type="ECO:0000313" key="8">
    <source>
        <dbReference type="Proteomes" id="UP001434337"/>
    </source>
</evidence>
<dbReference type="PANTHER" id="PTHR45790">
    <property type="entry name" value="SIROHEME SYNTHASE-RELATED"/>
    <property type="match status" value="1"/>
</dbReference>
<dbReference type="RefSeq" id="WP_342372323.1">
    <property type="nucleotide sequence ID" value="NZ_CP115965.1"/>
</dbReference>
<dbReference type="PANTHER" id="PTHR45790:SF3">
    <property type="entry name" value="S-ADENOSYL-L-METHIONINE-DEPENDENT UROPORPHYRINOGEN III METHYLTRANSFERASE, CHLOROPLASTIC"/>
    <property type="match status" value="1"/>
</dbReference>
<evidence type="ECO:0000256" key="5">
    <source>
        <dbReference type="ARBA" id="ARBA00023244"/>
    </source>
</evidence>
<dbReference type="InterPro" id="IPR006366">
    <property type="entry name" value="CobA/CysG_C"/>
</dbReference>
<accession>A0ABZ3C6E2</accession>